<dbReference type="GO" id="GO:0097272">
    <property type="term" value="P:ammonium homeostasis"/>
    <property type="evidence" value="ECO:0007669"/>
    <property type="project" value="TreeGrafter"/>
</dbReference>
<dbReference type="GO" id="GO:0008519">
    <property type="term" value="F:ammonium channel activity"/>
    <property type="evidence" value="ECO:0007669"/>
    <property type="project" value="InterPro"/>
</dbReference>
<dbReference type="RefSeq" id="WP_055461806.1">
    <property type="nucleotide sequence ID" value="NZ_CYHG01000002.1"/>
</dbReference>
<keyword evidence="4 8" id="KW-0812">Transmembrane</keyword>
<evidence type="ECO:0000256" key="7">
    <source>
        <dbReference type="ARBA" id="ARBA00023177"/>
    </source>
</evidence>
<evidence type="ECO:0000313" key="10">
    <source>
        <dbReference type="EMBL" id="CUB02836.1"/>
    </source>
</evidence>
<dbReference type="EMBL" id="CYHG01000002">
    <property type="protein sequence ID" value="CUB02836.1"/>
    <property type="molecule type" value="Genomic_DNA"/>
</dbReference>
<sequence>MQDQIFHLQYAMDTFYFLVCGALVMWMAAGFAMLEAGLVRAKNTTEILTKNVALFAISCIMYLVCGYAIMYGGTWFLSGIQDVDVASTLTDFAGREGGFEGGSIYSGASDFFFQVVFVATAMSIVSGAVAERMKLWSFLAFAVVMTGVIYPLEGSWTWGGNDVFGMYSLGDMGFSDFAGSGIVHMAGAAAALAGVLVLGARKGKYGPNGEIRAIPGANLPLATLGTFILWMGWFGFNGGSVLKLGDVTSANSVAMVFLNTNAAAAGGAVAALMLARILFGKADLTMLLNGALAGLVAITAEPSTPSALGATLIGVAGGLIVVTSILALDKLKIDDPVGAISVHGVVGLWGLLAVPLTNDGASFSGQIAGALTIFVWVFATSLVVWLVIKAIMGVRVSEEEEYEGVDISECGMEAYPEFSKK</sequence>
<comment type="subcellular location">
    <subcellularLocation>
        <location evidence="1">Membrane</location>
        <topology evidence="1">Multi-pass membrane protein</topology>
    </subcellularLocation>
</comment>
<dbReference type="NCBIfam" id="TIGR03644">
    <property type="entry name" value="marine_trans_1"/>
    <property type="match status" value="1"/>
</dbReference>
<evidence type="ECO:0000259" key="9">
    <source>
        <dbReference type="Pfam" id="PF00909"/>
    </source>
</evidence>
<feature type="transmembrane region" description="Helical" evidence="8">
    <location>
        <begin position="363"/>
        <end position="388"/>
    </location>
</feature>
<feature type="transmembrane region" description="Helical" evidence="8">
    <location>
        <begin position="340"/>
        <end position="357"/>
    </location>
</feature>
<evidence type="ECO:0000256" key="3">
    <source>
        <dbReference type="ARBA" id="ARBA00022448"/>
    </source>
</evidence>
<dbReference type="PANTHER" id="PTHR11730:SF62">
    <property type="entry name" value="AMMONIUM TRANSPORTER SLL1017-RELATED"/>
    <property type="match status" value="1"/>
</dbReference>
<dbReference type="PANTHER" id="PTHR11730">
    <property type="entry name" value="AMMONIUM TRANSPORTER"/>
    <property type="match status" value="1"/>
</dbReference>
<dbReference type="InterPro" id="IPR029020">
    <property type="entry name" value="Ammonium/urea_transptr"/>
</dbReference>
<name>A0A0K6IID3_9GAMM</name>
<keyword evidence="7" id="KW-0924">Ammonia transport</keyword>
<dbReference type="InterPro" id="IPR024041">
    <property type="entry name" value="NH4_transpt_AmtB-like_dom"/>
</dbReference>
<feature type="transmembrane region" description="Helical" evidence="8">
    <location>
        <begin position="51"/>
        <end position="70"/>
    </location>
</feature>
<dbReference type="OrthoDB" id="9814202at2"/>
<feature type="transmembrane region" description="Helical" evidence="8">
    <location>
        <begin position="256"/>
        <end position="275"/>
    </location>
</feature>
<accession>A0A0K6IID3</accession>
<evidence type="ECO:0000256" key="5">
    <source>
        <dbReference type="ARBA" id="ARBA00022989"/>
    </source>
</evidence>
<feature type="transmembrane region" description="Helical" evidence="8">
    <location>
        <begin position="111"/>
        <end position="130"/>
    </location>
</feature>
<feature type="transmembrane region" description="Helical" evidence="8">
    <location>
        <begin position="15"/>
        <end position="39"/>
    </location>
</feature>
<gene>
    <name evidence="10" type="ORF">Ga0061065_102173</name>
</gene>
<comment type="similarity">
    <text evidence="2">Belongs to the ammonia transporter channel (TC 1.A.11.2) family.</text>
</comment>
<protein>
    <submittedName>
        <fullName evidence="10">Ammonium transporter (TC 1.A.11)</fullName>
    </submittedName>
</protein>
<keyword evidence="5 8" id="KW-1133">Transmembrane helix</keyword>
<keyword evidence="11" id="KW-1185">Reference proteome</keyword>
<feature type="transmembrane region" description="Helical" evidence="8">
    <location>
        <begin position="219"/>
        <end position="236"/>
    </location>
</feature>
<keyword evidence="3" id="KW-0813">Transport</keyword>
<dbReference type="Pfam" id="PF00909">
    <property type="entry name" value="Ammonium_transp"/>
    <property type="match status" value="1"/>
</dbReference>
<proteinExistence type="inferred from homology"/>
<evidence type="ECO:0000256" key="6">
    <source>
        <dbReference type="ARBA" id="ARBA00023136"/>
    </source>
</evidence>
<feature type="domain" description="Ammonium transporter AmtB-like" evidence="9">
    <location>
        <begin position="17"/>
        <end position="415"/>
    </location>
</feature>
<reference evidence="11" key="1">
    <citation type="submission" date="2015-08" db="EMBL/GenBank/DDBJ databases">
        <authorList>
            <person name="Varghese N."/>
        </authorList>
    </citation>
    <scope>NUCLEOTIDE SEQUENCE [LARGE SCALE GENOMIC DNA]</scope>
    <source>
        <strain evidence="11">JCM 18476</strain>
    </source>
</reference>
<evidence type="ECO:0000256" key="2">
    <source>
        <dbReference type="ARBA" id="ARBA00005887"/>
    </source>
</evidence>
<organism evidence="10 11">
    <name type="scientific">Marinomonas fungiae</name>
    <dbReference type="NCBI Taxonomy" id="1137284"/>
    <lineage>
        <taxon>Bacteria</taxon>
        <taxon>Pseudomonadati</taxon>
        <taxon>Pseudomonadota</taxon>
        <taxon>Gammaproteobacteria</taxon>
        <taxon>Oceanospirillales</taxon>
        <taxon>Oceanospirillaceae</taxon>
        <taxon>Marinomonas</taxon>
    </lineage>
</organism>
<dbReference type="Gene3D" id="1.10.3430.10">
    <property type="entry name" value="Ammonium transporter AmtB like domains"/>
    <property type="match status" value="1"/>
</dbReference>
<dbReference type="InterPro" id="IPR019879">
    <property type="entry name" value="Ammonium_transptr_marine"/>
</dbReference>
<feature type="transmembrane region" description="Helical" evidence="8">
    <location>
        <begin position="135"/>
        <end position="152"/>
    </location>
</feature>
<feature type="transmembrane region" description="Helical" evidence="8">
    <location>
        <begin position="177"/>
        <end position="198"/>
    </location>
</feature>
<evidence type="ECO:0000256" key="4">
    <source>
        <dbReference type="ARBA" id="ARBA00022692"/>
    </source>
</evidence>
<evidence type="ECO:0000256" key="8">
    <source>
        <dbReference type="SAM" id="Phobius"/>
    </source>
</evidence>
<keyword evidence="6 8" id="KW-0472">Membrane</keyword>
<dbReference type="InterPro" id="IPR018047">
    <property type="entry name" value="Ammonium_transpt_CS"/>
</dbReference>
<dbReference type="GO" id="GO:0016020">
    <property type="term" value="C:membrane"/>
    <property type="evidence" value="ECO:0007669"/>
    <property type="project" value="UniProtKB-SubCell"/>
</dbReference>
<feature type="transmembrane region" description="Helical" evidence="8">
    <location>
        <begin position="282"/>
        <end position="300"/>
    </location>
</feature>
<dbReference type="SUPFAM" id="SSF111352">
    <property type="entry name" value="Ammonium transporter"/>
    <property type="match status" value="1"/>
</dbReference>
<feature type="transmembrane region" description="Helical" evidence="8">
    <location>
        <begin position="306"/>
        <end position="328"/>
    </location>
</feature>
<evidence type="ECO:0000313" key="11">
    <source>
        <dbReference type="Proteomes" id="UP000182769"/>
    </source>
</evidence>
<dbReference type="STRING" id="1137284.GCA_001418205_00678"/>
<dbReference type="Proteomes" id="UP000182769">
    <property type="component" value="Unassembled WGS sequence"/>
</dbReference>
<dbReference type="PROSITE" id="PS01219">
    <property type="entry name" value="AMMONIUM_TRANSP"/>
    <property type="match status" value="1"/>
</dbReference>
<evidence type="ECO:0000256" key="1">
    <source>
        <dbReference type="ARBA" id="ARBA00004141"/>
    </source>
</evidence>
<dbReference type="AlphaFoldDB" id="A0A0K6IID3"/>